<dbReference type="GeneID" id="62198099"/>
<sequence length="429" mass="50433">MRFPVPKRYLSHFFNRCFTTLPGSSRSLLPQSANNDHIIEAFCCLIKPYNQFEQDDLFLRLRSTRLPQKLPPAPPKELNSQTINDYVQAITSCSYQYYPQTEEYIDKTINRLAQTSLLNLKSFNAITYYYTRKVDLKRCGEVRRLMVETSGTTPQIDNINMFIQLHFKKHNHSKRLSLVSQELHDAMMMEIKPNASTFYILYTFLNGISSRECILEKMIANRISLEPINNIIVKHKSENGENVPQILLFLKEHHIDQGNQVVNAIIECYLEDSKQDFLSAWKYMDECTEFKPNTKTIKVFVDYFNRRRQPYMSLSMISYLGDEHNIGDRSAFYIVMCEYLLDKNYKEWCVLAKYFYYLAGGRLSKYLKECLQVKGKEYDVTFDVEDALKSEELEKMGEISKGLTWQKPNVVLSENDDRYLEVVKKYFSS</sequence>
<keyword evidence="2" id="KW-1185">Reference proteome</keyword>
<dbReference type="Proteomes" id="UP000662931">
    <property type="component" value="Chromosome 4"/>
</dbReference>
<gene>
    <name evidence="1" type="ORF">FOA43_004699</name>
</gene>
<evidence type="ECO:0000313" key="1">
    <source>
        <dbReference type="EMBL" id="QPG77291.1"/>
    </source>
</evidence>
<evidence type="ECO:0000313" key="2">
    <source>
        <dbReference type="Proteomes" id="UP000662931"/>
    </source>
</evidence>
<dbReference type="KEGG" id="bnn:FOA43_004699"/>
<dbReference type="RefSeq" id="XP_038780856.1">
    <property type="nucleotide sequence ID" value="XM_038924928.1"/>
</dbReference>
<name>A0A875S6T6_EENNA</name>
<organism evidence="1 2">
    <name type="scientific">Eeniella nana</name>
    <name type="common">Yeast</name>
    <name type="synonym">Brettanomyces nanus</name>
    <dbReference type="NCBI Taxonomy" id="13502"/>
    <lineage>
        <taxon>Eukaryota</taxon>
        <taxon>Fungi</taxon>
        <taxon>Dikarya</taxon>
        <taxon>Ascomycota</taxon>
        <taxon>Saccharomycotina</taxon>
        <taxon>Pichiomycetes</taxon>
        <taxon>Pichiales</taxon>
        <taxon>Pichiaceae</taxon>
        <taxon>Brettanomyces</taxon>
    </lineage>
</organism>
<dbReference type="OrthoDB" id="10634400at2759"/>
<dbReference type="AlphaFoldDB" id="A0A875S6T6"/>
<dbReference type="EMBL" id="CP064815">
    <property type="protein sequence ID" value="QPG77291.1"/>
    <property type="molecule type" value="Genomic_DNA"/>
</dbReference>
<reference evidence="1" key="1">
    <citation type="submission" date="2020-10" db="EMBL/GenBank/DDBJ databases">
        <authorList>
            <person name="Roach M.J.R."/>
        </authorList>
    </citation>
    <scope>NUCLEOTIDE SEQUENCE</scope>
    <source>
        <strain evidence="1">CBS 1945</strain>
    </source>
</reference>
<accession>A0A875S6T6</accession>
<proteinExistence type="predicted"/>
<protein>
    <submittedName>
        <fullName evidence="1">Uncharacterized protein</fullName>
    </submittedName>
</protein>